<protein>
    <submittedName>
        <fullName evidence="1">Uncharacterized protein</fullName>
    </submittedName>
</protein>
<dbReference type="EMBL" id="AP023343">
    <property type="protein sequence ID" value="BCI84952.1"/>
    <property type="molecule type" value="Genomic_DNA"/>
</dbReference>
<keyword evidence="2" id="KW-1185">Reference proteome</keyword>
<name>A0A7G1I5E8_MYCKA</name>
<accession>A0A7G1I5E8</accession>
<organism evidence="1 2">
    <name type="scientific">Mycobacterium kansasii</name>
    <dbReference type="NCBI Taxonomy" id="1768"/>
    <lineage>
        <taxon>Bacteria</taxon>
        <taxon>Bacillati</taxon>
        <taxon>Actinomycetota</taxon>
        <taxon>Actinomycetes</taxon>
        <taxon>Mycobacteriales</taxon>
        <taxon>Mycobacteriaceae</taxon>
        <taxon>Mycobacterium</taxon>
    </lineage>
</organism>
<dbReference type="AlphaFoldDB" id="A0A7G1I5E8"/>
<evidence type="ECO:0000313" key="1">
    <source>
        <dbReference type="EMBL" id="BCI84952.1"/>
    </source>
</evidence>
<reference evidence="1 2" key="1">
    <citation type="submission" date="2020-07" db="EMBL/GenBank/DDBJ databases">
        <title>Mycobacterium kansasii (former subtype) with zoonotic potential isolated from diseased indoor pet cat, Japan.</title>
        <authorList>
            <person name="Fukano H."/>
            <person name="Terazono T."/>
            <person name="Hoshino Y."/>
        </authorList>
    </citation>
    <scope>NUCLEOTIDE SEQUENCE [LARGE SCALE GENOMIC DNA]</scope>
    <source>
        <strain evidence="1 2">Kuro-I</strain>
    </source>
</reference>
<proteinExistence type="predicted"/>
<sequence length="57" mass="6810">MVRRMIRPHVINQVVYRNRVVDVDQQRDQYAPLPRMTDVEPLPVDVHRDVAEQTELD</sequence>
<gene>
    <name evidence="1" type="ORF">NIIDMKKI_01580</name>
</gene>
<dbReference type="Proteomes" id="UP000516380">
    <property type="component" value="Chromosome"/>
</dbReference>
<evidence type="ECO:0000313" key="2">
    <source>
        <dbReference type="Proteomes" id="UP000516380"/>
    </source>
</evidence>